<dbReference type="RefSeq" id="XP_022506728.1">
    <property type="nucleotide sequence ID" value="XM_022660977.1"/>
</dbReference>
<dbReference type="PANTHER" id="PTHR43401">
    <property type="entry name" value="L-THREONINE 3-DEHYDROGENASE"/>
    <property type="match status" value="1"/>
</dbReference>
<dbReference type="InterPro" id="IPR050129">
    <property type="entry name" value="Zn_alcohol_dh"/>
</dbReference>
<dbReference type="InterPro" id="IPR011032">
    <property type="entry name" value="GroES-like_sf"/>
</dbReference>
<dbReference type="OrthoDB" id="1879366at2759"/>
<dbReference type="AlphaFoldDB" id="A0A177ET13"/>
<accession>A0A177ET13</accession>
<dbReference type="InterPro" id="IPR020843">
    <property type="entry name" value="ER"/>
</dbReference>
<reference evidence="7 8" key="1">
    <citation type="submission" date="2016-03" db="EMBL/GenBank/DDBJ databases">
        <title>Draft genome sequence of the Fonsecaea monophora CBS 269.37.</title>
        <authorList>
            <person name="Bombassaro A."/>
            <person name="Vinicius W.A."/>
            <person name="De Hoog S."/>
            <person name="Sun J."/>
            <person name="Souza E.M."/>
            <person name="Raittz R.T."/>
            <person name="Costa F."/>
            <person name="Leao A.C."/>
            <person name="Tadra-Sfeir M.Z."/>
            <person name="Baura V."/>
            <person name="Balsanelli E."/>
            <person name="Pedrosa F.O."/>
            <person name="Moreno L.F."/>
            <person name="Steffens M.B."/>
            <person name="Xi L."/>
            <person name="Bocca A.L."/>
            <person name="Felipe M.S."/>
            <person name="Teixeira M."/>
            <person name="Telles Filho F.Q."/>
            <person name="Azevedo C.M."/>
            <person name="Gomes R."/>
            <person name="Vicente V.A."/>
        </authorList>
    </citation>
    <scope>NUCLEOTIDE SEQUENCE [LARGE SCALE GENOMIC DNA]</scope>
    <source>
        <strain evidence="7 8">CBS 269.37</strain>
    </source>
</reference>
<keyword evidence="1 4" id="KW-0479">Metal-binding</keyword>
<dbReference type="InterPro" id="IPR002328">
    <property type="entry name" value="ADH_Zn_CS"/>
</dbReference>
<sequence>MKVVRVVDYHKPLELSDAPEPQITSPLDVIVKIGAAGVCRTDIHILEGQWADKSGVKLPYTIGHENAGWVHAKGEAVAGDLEVGDKVILHPLVTCGLCRACRSGDDVHCENSVFPGIDADGGYAEYLKTTARSVIKLDPKLEPADVAALADAGLTAYHACAKAARVLRPGNFVVLIGAGGLGHIGIQVMKAISAATVVVVDRNADALGLAKNLGADHVVQAGNDDGFVKEVLSLTGGKGAEAVIDFVAEGGSTATGVRMLRRAGNYYIVGYGENINVPTIDIISTEINFIGNLVGSYNDLAELMVLAAQGKVVLHTSIYKLEDFQKAIDDLSAGKLPLSQSLLETIPLKMDRTTTFAPAKQSLPRPSSVASTNTTSTNKTRQYAHLHAQLAQLNAHLADTENLLRMTAVQAQDMRFLGGYVGALFMGSAKVLGEESVQGRGKKEDEGRDGQKDS</sequence>
<dbReference type="Gene3D" id="3.40.50.720">
    <property type="entry name" value="NAD(P)-binding Rossmann-like Domain"/>
    <property type="match status" value="1"/>
</dbReference>
<evidence type="ECO:0000256" key="1">
    <source>
        <dbReference type="ARBA" id="ARBA00022723"/>
    </source>
</evidence>
<dbReference type="GO" id="GO:0008270">
    <property type="term" value="F:zinc ion binding"/>
    <property type="evidence" value="ECO:0007669"/>
    <property type="project" value="InterPro"/>
</dbReference>
<protein>
    <recommendedName>
        <fullName evidence="6">Enoyl reductase (ER) domain-containing protein</fullName>
    </recommendedName>
</protein>
<dbReference type="InterPro" id="IPR013149">
    <property type="entry name" value="ADH-like_C"/>
</dbReference>
<dbReference type="SMART" id="SM00829">
    <property type="entry name" value="PKS_ER"/>
    <property type="match status" value="1"/>
</dbReference>
<dbReference type="PANTHER" id="PTHR43401:SF5">
    <property type="entry name" value="ALCOHOL DEHYDROGENASE-RELATED"/>
    <property type="match status" value="1"/>
</dbReference>
<dbReference type="GO" id="GO:0016491">
    <property type="term" value="F:oxidoreductase activity"/>
    <property type="evidence" value="ECO:0007669"/>
    <property type="project" value="UniProtKB-KW"/>
</dbReference>
<evidence type="ECO:0000259" key="6">
    <source>
        <dbReference type="SMART" id="SM00829"/>
    </source>
</evidence>
<comment type="caution">
    <text evidence="7">The sequence shown here is derived from an EMBL/GenBank/DDBJ whole genome shotgun (WGS) entry which is preliminary data.</text>
</comment>
<organism evidence="7 8">
    <name type="scientific">Fonsecaea monophora</name>
    <dbReference type="NCBI Taxonomy" id="254056"/>
    <lineage>
        <taxon>Eukaryota</taxon>
        <taxon>Fungi</taxon>
        <taxon>Dikarya</taxon>
        <taxon>Ascomycota</taxon>
        <taxon>Pezizomycotina</taxon>
        <taxon>Eurotiomycetes</taxon>
        <taxon>Chaetothyriomycetidae</taxon>
        <taxon>Chaetothyriales</taxon>
        <taxon>Herpotrichiellaceae</taxon>
        <taxon>Fonsecaea</taxon>
    </lineage>
</organism>
<dbReference type="Pfam" id="PF08240">
    <property type="entry name" value="ADH_N"/>
    <property type="match status" value="1"/>
</dbReference>
<dbReference type="Pfam" id="PF00107">
    <property type="entry name" value="ADH_zinc_N"/>
    <property type="match status" value="1"/>
</dbReference>
<proteinExistence type="inferred from homology"/>
<evidence type="ECO:0000313" key="7">
    <source>
        <dbReference type="EMBL" id="OAG34776.1"/>
    </source>
</evidence>
<dbReference type="CDD" id="cd05284">
    <property type="entry name" value="arabinose_DH_like"/>
    <property type="match status" value="1"/>
</dbReference>
<evidence type="ECO:0000256" key="3">
    <source>
        <dbReference type="ARBA" id="ARBA00023002"/>
    </source>
</evidence>
<dbReference type="Gene3D" id="3.90.180.10">
    <property type="entry name" value="Medium-chain alcohol dehydrogenases, catalytic domain"/>
    <property type="match status" value="1"/>
</dbReference>
<evidence type="ECO:0000256" key="5">
    <source>
        <dbReference type="SAM" id="MobiDB-lite"/>
    </source>
</evidence>
<name>A0A177ET13_9EURO</name>
<feature type="region of interest" description="Disordered" evidence="5">
    <location>
        <begin position="357"/>
        <end position="379"/>
    </location>
</feature>
<feature type="domain" description="Enoyl reductase (ER)" evidence="6">
    <location>
        <begin position="11"/>
        <end position="338"/>
    </location>
</feature>
<dbReference type="SUPFAM" id="SSF50129">
    <property type="entry name" value="GroES-like"/>
    <property type="match status" value="1"/>
</dbReference>
<dbReference type="Proteomes" id="UP000077002">
    <property type="component" value="Unassembled WGS sequence"/>
</dbReference>
<dbReference type="PROSITE" id="PS00059">
    <property type="entry name" value="ADH_ZINC"/>
    <property type="match status" value="1"/>
</dbReference>
<dbReference type="InterPro" id="IPR013154">
    <property type="entry name" value="ADH-like_N"/>
</dbReference>
<gene>
    <name evidence="7" type="ORF">AYO21_11077</name>
</gene>
<evidence type="ECO:0000256" key="4">
    <source>
        <dbReference type="RuleBase" id="RU361277"/>
    </source>
</evidence>
<dbReference type="InterPro" id="IPR036291">
    <property type="entry name" value="NAD(P)-bd_dom_sf"/>
</dbReference>
<comment type="similarity">
    <text evidence="4">Belongs to the zinc-containing alcohol dehydrogenase family.</text>
</comment>
<comment type="cofactor">
    <cofactor evidence="4">
        <name>Zn(2+)</name>
        <dbReference type="ChEBI" id="CHEBI:29105"/>
    </cofactor>
</comment>
<dbReference type="EMBL" id="LVKK01000142">
    <property type="protein sequence ID" value="OAG34776.1"/>
    <property type="molecule type" value="Genomic_DNA"/>
</dbReference>
<dbReference type="SUPFAM" id="SSF51735">
    <property type="entry name" value="NAD(P)-binding Rossmann-fold domains"/>
    <property type="match status" value="1"/>
</dbReference>
<dbReference type="InterPro" id="IPR013183">
    <property type="entry name" value="Hsk3-like"/>
</dbReference>
<feature type="compositionally biased region" description="Basic and acidic residues" evidence="5">
    <location>
        <begin position="441"/>
        <end position="454"/>
    </location>
</feature>
<keyword evidence="2 4" id="KW-0862">Zinc</keyword>
<feature type="region of interest" description="Disordered" evidence="5">
    <location>
        <begin position="433"/>
        <end position="454"/>
    </location>
</feature>
<evidence type="ECO:0000313" key="8">
    <source>
        <dbReference type="Proteomes" id="UP000077002"/>
    </source>
</evidence>
<keyword evidence="8" id="KW-1185">Reference proteome</keyword>
<dbReference type="GeneID" id="34606179"/>
<evidence type="ECO:0000256" key="2">
    <source>
        <dbReference type="ARBA" id="ARBA00022833"/>
    </source>
</evidence>
<keyword evidence="3" id="KW-0560">Oxidoreductase</keyword>
<dbReference type="Pfam" id="PF08227">
    <property type="entry name" value="DASH_Hsk3"/>
    <property type="match status" value="1"/>
</dbReference>